<dbReference type="Proteomes" id="UP001267290">
    <property type="component" value="Unassembled WGS sequence"/>
</dbReference>
<feature type="coiled-coil region" evidence="1">
    <location>
        <begin position="504"/>
        <end position="531"/>
    </location>
</feature>
<keyword evidence="1" id="KW-0175">Coiled coil</keyword>
<sequence length="896" mass="101262">MSKNIFAGRNSTKNENLTGQERVPTEGGIRSEKPSGPPSFQMHPNQMMQLQQTIGNRAVQRMVTSRNGPVANDRSLSIPNMPNPVLQLYRQEDVDKAVLKMYRVKEDDSAYKVAETQVKEILEIGEATGLFDEIFEMAVSGLVLNPDGLHKTLTGFRAKIRESSSGKATSANKTDKTDNEATKSGTGFVREILFALEQIKAGNTAQFGTMMPDHLTDALKQAGKEQQASEVDKMPIGLGYGWGGDSVVWGDKVETIQHKVVEGALVETVRREMIKAVKQLNGQNEEVAVEGSTKIADIVVMPTNREWYDLNPVEMQEVVAKTLASNTFRKKTLAQIVDLVRITSGDKQYSFAVKNGTVESPAIEASDAVAKLTLKSPKGYDDKAIQRPPDKQIADKKTTATVVEDPQKERSKKIEMLKKSIVAIEKGRNTELAENQTTKVSMDTRQKRIVERSKWKSLDKQRTEVSWAIEFPSEAKELADAERDIDKAINEWEVKYKDTSFKSLKDFKSEKETLEEEYKDEQVKIIDYESARKNRATYVETQIQTDLKIRYQEQFKTDKTVIKKLTDLWRKEDEDGLMERVASLRKEWALKNTALALKADEADEREANGTGANKLLHEKKERNRMENQMLIEQSRNHNDNLLKIVLTILGNTETVDLLALNIGKIKLATGNRKEVNELMNEVTQVLTHAHKYTPNKISEPEFKAATEDMCKGGEFVNFQGHMAEIRHAIRAAANLSDEAQTPIYIGTKKWDEKDIDSKRELQEVDVSYIEKDNVMHLCEVAYDFETLEKKLVGNKVSQREGYQALIKKLEMSNRYKEVKMAYVLDTVQDGEFEQLFKKKTKQSSSSSATNSNDSGNMAQYLIKGNMSLFVAGKLYTTEELKSFSLLYTKNETTETL</sequence>
<name>A0ABU1NW25_9BACL</name>
<protein>
    <submittedName>
        <fullName evidence="3">Uncharacterized protein</fullName>
    </submittedName>
</protein>
<evidence type="ECO:0000313" key="4">
    <source>
        <dbReference type="Proteomes" id="UP001267290"/>
    </source>
</evidence>
<proteinExistence type="predicted"/>
<organism evidence="3 4">
    <name type="scientific">Paenibacillus qinlingensis</name>
    <dbReference type="NCBI Taxonomy" id="1837343"/>
    <lineage>
        <taxon>Bacteria</taxon>
        <taxon>Bacillati</taxon>
        <taxon>Bacillota</taxon>
        <taxon>Bacilli</taxon>
        <taxon>Bacillales</taxon>
        <taxon>Paenibacillaceae</taxon>
        <taxon>Paenibacillus</taxon>
    </lineage>
</organism>
<dbReference type="EMBL" id="JAVDSB010000004">
    <property type="protein sequence ID" value="MDR6551679.1"/>
    <property type="molecule type" value="Genomic_DNA"/>
</dbReference>
<feature type="region of interest" description="Disordered" evidence="2">
    <location>
        <begin position="162"/>
        <end position="182"/>
    </location>
</feature>
<keyword evidence="4" id="KW-1185">Reference proteome</keyword>
<dbReference type="RefSeq" id="WP_310499246.1">
    <property type="nucleotide sequence ID" value="NZ_JAVDSB010000004.1"/>
</dbReference>
<comment type="caution">
    <text evidence="3">The sequence shown here is derived from an EMBL/GenBank/DDBJ whole genome shotgun (WGS) entry which is preliminary data.</text>
</comment>
<feature type="region of interest" description="Disordered" evidence="2">
    <location>
        <begin position="1"/>
        <end position="41"/>
    </location>
</feature>
<feature type="compositionally biased region" description="Polar residues" evidence="2">
    <location>
        <begin position="1"/>
        <end position="19"/>
    </location>
</feature>
<evidence type="ECO:0000256" key="1">
    <source>
        <dbReference type="SAM" id="Coils"/>
    </source>
</evidence>
<gene>
    <name evidence="3" type="ORF">J2736_002868</name>
</gene>
<evidence type="ECO:0000256" key="2">
    <source>
        <dbReference type="SAM" id="MobiDB-lite"/>
    </source>
</evidence>
<accession>A0ABU1NW25</accession>
<reference evidence="3 4" key="1">
    <citation type="submission" date="2023-07" db="EMBL/GenBank/DDBJ databases">
        <title>Sorghum-associated microbial communities from plants grown in Nebraska, USA.</title>
        <authorList>
            <person name="Schachtman D."/>
        </authorList>
    </citation>
    <scope>NUCLEOTIDE SEQUENCE [LARGE SCALE GENOMIC DNA]</scope>
    <source>
        <strain evidence="3 4">CC258</strain>
    </source>
</reference>
<evidence type="ECO:0000313" key="3">
    <source>
        <dbReference type="EMBL" id="MDR6551679.1"/>
    </source>
</evidence>